<sequence length="58" mass="6781">MQLLSFKLRCKLSPPPSTTSTFNIHHHQLAIMKNKTTMTTKRTMKTSICLPQQQQHMR</sequence>
<reference evidence="1 2" key="1">
    <citation type="journal article" date="2020" name="BMC Genomics">
        <title>Intraspecific diversification of the crop wild relative Brassica cretica Lam. using demographic model selection.</title>
        <authorList>
            <person name="Kioukis A."/>
            <person name="Michalopoulou V.A."/>
            <person name="Briers L."/>
            <person name="Pirintsos S."/>
            <person name="Studholme D.J."/>
            <person name="Pavlidis P."/>
            <person name="Sarris P.F."/>
        </authorList>
    </citation>
    <scope>NUCLEOTIDE SEQUENCE [LARGE SCALE GENOMIC DNA]</scope>
    <source>
        <strain evidence="2">cv. PFS-1207/04</strain>
    </source>
</reference>
<proteinExistence type="predicted"/>
<comment type="caution">
    <text evidence="1">The sequence shown here is derived from an EMBL/GenBank/DDBJ whole genome shotgun (WGS) entry which is preliminary data.</text>
</comment>
<name>A0ABQ7E352_BRACR</name>
<accession>A0ABQ7E352</accession>
<organism evidence="1 2">
    <name type="scientific">Brassica cretica</name>
    <name type="common">Mustard</name>
    <dbReference type="NCBI Taxonomy" id="69181"/>
    <lineage>
        <taxon>Eukaryota</taxon>
        <taxon>Viridiplantae</taxon>
        <taxon>Streptophyta</taxon>
        <taxon>Embryophyta</taxon>
        <taxon>Tracheophyta</taxon>
        <taxon>Spermatophyta</taxon>
        <taxon>Magnoliopsida</taxon>
        <taxon>eudicotyledons</taxon>
        <taxon>Gunneridae</taxon>
        <taxon>Pentapetalae</taxon>
        <taxon>rosids</taxon>
        <taxon>malvids</taxon>
        <taxon>Brassicales</taxon>
        <taxon>Brassicaceae</taxon>
        <taxon>Brassiceae</taxon>
        <taxon>Brassica</taxon>
    </lineage>
</organism>
<dbReference type="EMBL" id="QGKV02000299">
    <property type="protein sequence ID" value="KAF3591462.1"/>
    <property type="molecule type" value="Genomic_DNA"/>
</dbReference>
<evidence type="ECO:0000313" key="2">
    <source>
        <dbReference type="Proteomes" id="UP000266723"/>
    </source>
</evidence>
<protein>
    <submittedName>
        <fullName evidence="1">Uncharacterized protein</fullName>
    </submittedName>
</protein>
<evidence type="ECO:0000313" key="1">
    <source>
        <dbReference type="EMBL" id="KAF3591462.1"/>
    </source>
</evidence>
<keyword evidence="2" id="KW-1185">Reference proteome</keyword>
<gene>
    <name evidence="1" type="ORF">DY000_02021498</name>
</gene>
<dbReference type="Proteomes" id="UP000266723">
    <property type="component" value="Unassembled WGS sequence"/>
</dbReference>